<evidence type="ECO:0000313" key="5">
    <source>
        <dbReference type="Proteomes" id="UP000182486"/>
    </source>
</evidence>
<dbReference type="RefSeq" id="WP_071802915.1">
    <property type="nucleotide sequence ID" value="NZ_MEIA01000007.1"/>
</dbReference>
<comment type="caution">
    <text evidence="3">The sequence shown here is derived from an EMBL/GenBank/DDBJ whole genome shotgun (WGS) entry which is preliminary data.</text>
</comment>
<protein>
    <submittedName>
        <fullName evidence="3">Acyltransferase</fullName>
    </submittedName>
</protein>
<keyword evidence="3" id="KW-0012">Acyltransferase</keyword>
<organism evidence="3 5">
    <name type="scientific">Couchioplanes caeruleus subsp. caeruleus</name>
    <dbReference type="NCBI Taxonomy" id="56427"/>
    <lineage>
        <taxon>Bacteria</taxon>
        <taxon>Bacillati</taxon>
        <taxon>Actinomycetota</taxon>
        <taxon>Actinomycetes</taxon>
        <taxon>Micromonosporales</taxon>
        <taxon>Micromonosporaceae</taxon>
        <taxon>Couchioplanes</taxon>
    </lineage>
</organism>
<dbReference type="Pfam" id="PF01757">
    <property type="entry name" value="Acyl_transf_3"/>
    <property type="match status" value="1"/>
</dbReference>
<feature type="transmembrane region" description="Helical" evidence="1">
    <location>
        <begin position="70"/>
        <end position="91"/>
    </location>
</feature>
<dbReference type="InterPro" id="IPR050879">
    <property type="entry name" value="Acyltransferase_3"/>
</dbReference>
<dbReference type="GO" id="GO:0009103">
    <property type="term" value="P:lipopolysaccharide biosynthetic process"/>
    <property type="evidence" value="ECO:0007669"/>
    <property type="project" value="TreeGrafter"/>
</dbReference>
<gene>
    <name evidence="4" type="ORF">BG844_01675</name>
    <name evidence="3" type="ORF">BG844_27905</name>
</gene>
<feature type="domain" description="Acyltransferase 3" evidence="2">
    <location>
        <begin position="24"/>
        <end position="345"/>
    </location>
</feature>
<feature type="transmembrane region" description="Helical" evidence="1">
    <location>
        <begin position="329"/>
        <end position="350"/>
    </location>
</feature>
<feature type="transmembrane region" description="Helical" evidence="1">
    <location>
        <begin position="220"/>
        <end position="245"/>
    </location>
</feature>
<evidence type="ECO:0000259" key="2">
    <source>
        <dbReference type="Pfam" id="PF01757"/>
    </source>
</evidence>
<feature type="transmembrane region" description="Helical" evidence="1">
    <location>
        <begin position="103"/>
        <end position="125"/>
    </location>
</feature>
<keyword evidence="3" id="KW-0808">Transferase</keyword>
<feature type="transmembrane region" description="Helical" evidence="1">
    <location>
        <begin position="186"/>
        <end position="208"/>
    </location>
</feature>
<keyword evidence="1" id="KW-0812">Transmembrane</keyword>
<keyword evidence="5" id="KW-1185">Reference proteome</keyword>
<feature type="transmembrane region" description="Helical" evidence="1">
    <location>
        <begin position="154"/>
        <end position="174"/>
    </location>
</feature>
<dbReference type="GO" id="GO:0016020">
    <property type="term" value="C:membrane"/>
    <property type="evidence" value="ECO:0007669"/>
    <property type="project" value="TreeGrafter"/>
</dbReference>
<evidence type="ECO:0000313" key="3">
    <source>
        <dbReference type="EMBL" id="OJF11228.1"/>
    </source>
</evidence>
<dbReference type="PANTHER" id="PTHR23028">
    <property type="entry name" value="ACETYLTRANSFERASE"/>
    <property type="match status" value="1"/>
</dbReference>
<dbReference type="GO" id="GO:0016747">
    <property type="term" value="F:acyltransferase activity, transferring groups other than amino-acyl groups"/>
    <property type="evidence" value="ECO:0007669"/>
    <property type="project" value="InterPro"/>
</dbReference>
<feature type="transmembrane region" description="Helical" evidence="1">
    <location>
        <begin position="265"/>
        <end position="284"/>
    </location>
</feature>
<dbReference type="PANTHER" id="PTHR23028:SF53">
    <property type="entry name" value="ACYL_TRANSF_3 DOMAIN-CONTAINING PROTEIN"/>
    <property type="match status" value="1"/>
</dbReference>
<dbReference type="Proteomes" id="UP000182486">
    <property type="component" value="Unassembled WGS sequence"/>
</dbReference>
<feature type="transmembrane region" description="Helical" evidence="1">
    <location>
        <begin position="28"/>
        <end position="45"/>
    </location>
</feature>
<proteinExistence type="predicted"/>
<name>A0A1K0GJR7_9ACTN</name>
<accession>A0A1K0GJR7</accession>
<dbReference type="EMBL" id="MEIA01000007">
    <property type="protein sequence ID" value="OJF16046.1"/>
    <property type="molecule type" value="Genomic_DNA"/>
</dbReference>
<dbReference type="EMBL" id="MEIA01000437">
    <property type="protein sequence ID" value="OJF11228.1"/>
    <property type="molecule type" value="Genomic_DNA"/>
</dbReference>
<evidence type="ECO:0000313" key="4">
    <source>
        <dbReference type="EMBL" id="OJF16046.1"/>
    </source>
</evidence>
<dbReference type="AlphaFoldDB" id="A0A1K0GJR7"/>
<keyword evidence="1" id="KW-0472">Membrane</keyword>
<reference evidence="3 5" key="1">
    <citation type="submission" date="2016-09" db="EMBL/GenBank/DDBJ databases">
        <title>Couchioplanes caeruleus draft genome sequence.</title>
        <authorList>
            <person name="Sheehan J."/>
            <person name="Caffrey P."/>
        </authorList>
    </citation>
    <scope>NUCLEOTIDE SEQUENCE [LARGE SCALE GENOMIC DNA]</scope>
    <source>
        <strain evidence="3 5">DSM 43634</strain>
    </source>
</reference>
<sequence>MAVLVTPLQRRTAATAPRPRHRIEALDGLRLVAALMVVGYHFIAYDRGAVPPWGSAADRVFPWLYLPASYGWLGVQLFFVISGFVICLSAWDRTPGEFLRSRVIRLYPAYWVAALLTFAVLSLWPLVREPVGARALLVNLTMLQVPMGARSVDAVYWTLWVEARFYLLFALLVWRGLSVRTATLFGYGWLVAAALAGQMGVPALNVLIMPEHAPYFVAGIALYLVHRCGGHAALWALAGAAFLMAQHQVTEQLRHVARDVLGRPLPVLPALIVVAAIFAVMAIAATGRLSRVRGRWLTVAGALTYPLYLLHEYIGWTLIAALHPFLPRYAVLATVVAVVTVAAWLLHRYAERPAARLLRRHLTRPLPR</sequence>
<dbReference type="InterPro" id="IPR002656">
    <property type="entry name" value="Acyl_transf_3_dom"/>
</dbReference>
<evidence type="ECO:0000256" key="1">
    <source>
        <dbReference type="SAM" id="Phobius"/>
    </source>
</evidence>
<keyword evidence="1" id="KW-1133">Transmembrane helix</keyword>